<dbReference type="EMBL" id="CP029551">
    <property type="protein sequence ID" value="AWN38664.1"/>
    <property type="molecule type" value="Genomic_DNA"/>
</dbReference>
<dbReference type="Proteomes" id="UP000246058">
    <property type="component" value="Chromosome"/>
</dbReference>
<reference evidence="1 2" key="1">
    <citation type="submission" date="2018-05" db="EMBL/GenBank/DDBJ databases">
        <title>Complete Genome Sequence of Methylobacterium sp. 17Sr1-43.</title>
        <authorList>
            <person name="Srinivasan S."/>
        </authorList>
    </citation>
    <scope>NUCLEOTIDE SEQUENCE [LARGE SCALE GENOMIC DNA]</scope>
    <source>
        <strain evidence="1 2">17Sr1-43</strain>
    </source>
</reference>
<organism evidence="1 2">
    <name type="scientific">Methylobacterium radiodurans</name>
    <dbReference type="NCBI Taxonomy" id="2202828"/>
    <lineage>
        <taxon>Bacteria</taxon>
        <taxon>Pseudomonadati</taxon>
        <taxon>Pseudomonadota</taxon>
        <taxon>Alphaproteobacteria</taxon>
        <taxon>Hyphomicrobiales</taxon>
        <taxon>Methylobacteriaceae</taxon>
        <taxon>Methylobacterium</taxon>
    </lineage>
</organism>
<evidence type="ECO:0008006" key="3">
    <source>
        <dbReference type="Google" id="ProtNLM"/>
    </source>
</evidence>
<proteinExistence type="predicted"/>
<name>A0A2U8VY17_9HYPH</name>
<dbReference type="AlphaFoldDB" id="A0A2U8VY17"/>
<dbReference type="Gene3D" id="3.30.1150.10">
    <property type="match status" value="1"/>
</dbReference>
<dbReference type="KEGG" id="meti:DK427_25450"/>
<gene>
    <name evidence="1" type="ORF">DK427_25450</name>
</gene>
<sequence length="140" mass="14418">MAALPGTAAASYYGAPGPPLSLPQTLRGTVAVPLAEAPAAPAGTLPQLFPVLAACWRPPAGLGDGEVQVTARFALRRDGSLISAPRIVYASGVTGEGRARLARTTVRALEACTPARITPDLGRSIAGRPIGLRLVRRSDR</sequence>
<accession>A0A2U8VY17</accession>
<evidence type="ECO:0000313" key="2">
    <source>
        <dbReference type="Proteomes" id="UP000246058"/>
    </source>
</evidence>
<keyword evidence="2" id="KW-1185">Reference proteome</keyword>
<dbReference type="OrthoDB" id="7997311at2"/>
<protein>
    <recommendedName>
        <fullName evidence="3">TonB C-terminal domain-containing protein</fullName>
    </recommendedName>
</protein>
<evidence type="ECO:0000313" key="1">
    <source>
        <dbReference type="EMBL" id="AWN38664.1"/>
    </source>
</evidence>